<evidence type="ECO:0000313" key="7">
    <source>
        <dbReference type="Proteomes" id="UP000237271"/>
    </source>
</evidence>
<dbReference type="SUPFAM" id="SSF47473">
    <property type="entry name" value="EF-hand"/>
    <property type="match status" value="1"/>
</dbReference>
<dbReference type="InterPro" id="IPR011992">
    <property type="entry name" value="EF-hand-dom_pair"/>
</dbReference>
<dbReference type="InterPro" id="IPR002048">
    <property type="entry name" value="EF_hand_dom"/>
</dbReference>
<keyword evidence="2" id="KW-0677">Repeat</keyword>
<dbReference type="PROSITE" id="PS50222">
    <property type="entry name" value="EF_HAND_2"/>
    <property type="match status" value="1"/>
</dbReference>
<dbReference type="CDD" id="cd23767">
    <property type="entry name" value="IQCD"/>
    <property type="match status" value="1"/>
</dbReference>
<accession>A0A2P4YDV2</accession>
<feature type="region of interest" description="Disordered" evidence="4">
    <location>
        <begin position="452"/>
        <end position="492"/>
    </location>
</feature>
<feature type="region of interest" description="Disordered" evidence="4">
    <location>
        <begin position="216"/>
        <end position="241"/>
    </location>
</feature>
<dbReference type="Pfam" id="PF14908">
    <property type="entry name" value="HU-CCDC81_euk_1"/>
    <property type="match status" value="1"/>
</dbReference>
<dbReference type="GO" id="GO:0005509">
    <property type="term" value="F:calcium ion binding"/>
    <property type="evidence" value="ECO:0007669"/>
    <property type="project" value="InterPro"/>
</dbReference>
<keyword evidence="7" id="KW-1185">Reference proteome</keyword>
<feature type="region of interest" description="Disordered" evidence="4">
    <location>
        <begin position="298"/>
        <end position="328"/>
    </location>
</feature>
<evidence type="ECO:0000256" key="1">
    <source>
        <dbReference type="ARBA" id="ARBA00022723"/>
    </source>
</evidence>
<keyword evidence="1" id="KW-0479">Metal-binding</keyword>
<dbReference type="PANTHER" id="PTHR34524:SF6">
    <property type="entry name" value="CALCYPHOSINE LIKE"/>
    <property type="match status" value="1"/>
</dbReference>
<evidence type="ECO:0000259" key="5">
    <source>
        <dbReference type="PROSITE" id="PS50222"/>
    </source>
</evidence>
<feature type="domain" description="EF-hand" evidence="5">
    <location>
        <begin position="692"/>
        <end position="727"/>
    </location>
</feature>
<comment type="caution">
    <text evidence="6">The sequence shown here is derived from an EMBL/GenBank/DDBJ whole genome shotgun (WGS) entry which is preliminary data.</text>
</comment>
<dbReference type="PANTHER" id="PTHR34524">
    <property type="entry name" value="CALCYPHOSIN"/>
    <property type="match status" value="1"/>
</dbReference>
<keyword evidence="3" id="KW-0106">Calcium</keyword>
<dbReference type="Gene3D" id="1.10.238.10">
    <property type="entry name" value="EF-hand"/>
    <property type="match status" value="2"/>
</dbReference>
<evidence type="ECO:0000313" key="6">
    <source>
        <dbReference type="EMBL" id="POM75978.1"/>
    </source>
</evidence>
<dbReference type="InterPro" id="IPR028034">
    <property type="entry name" value="HU-CCDC81"/>
</dbReference>
<reference evidence="6 7" key="1">
    <citation type="journal article" date="2017" name="Genome Biol. Evol.">
        <title>Phytophthora megakarya and P. palmivora, closely related causal agents of cacao black pod rot, underwent increases in genome sizes and gene numbers by different mechanisms.</title>
        <authorList>
            <person name="Ali S.S."/>
            <person name="Shao J."/>
            <person name="Lary D.J."/>
            <person name="Kronmiller B."/>
            <person name="Shen D."/>
            <person name="Strem M.D."/>
            <person name="Amoako-Attah I."/>
            <person name="Akrofi A.Y."/>
            <person name="Begoude B.A."/>
            <person name="Ten Hoopen G.M."/>
            <person name="Coulibaly K."/>
            <person name="Kebe B.I."/>
            <person name="Melnick R.L."/>
            <person name="Guiltinan M.J."/>
            <person name="Tyler B.M."/>
            <person name="Meinhardt L.W."/>
            <person name="Bailey B.A."/>
        </authorList>
    </citation>
    <scope>NUCLEOTIDE SEQUENCE [LARGE SCALE GENOMIC DNA]</scope>
    <source>
        <strain evidence="7">sbr112.9</strain>
    </source>
</reference>
<protein>
    <submittedName>
        <fullName evidence="6">Calcyphosin</fullName>
    </submittedName>
</protein>
<proteinExistence type="predicted"/>
<dbReference type="Proteomes" id="UP000237271">
    <property type="component" value="Unassembled WGS sequence"/>
</dbReference>
<feature type="compositionally biased region" description="Polar residues" evidence="4">
    <location>
        <begin position="221"/>
        <end position="237"/>
    </location>
</feature>
<dbReference type="PROSITE" id="PS50096">
    <property type="entry name" value="IQ"/>
    <property type="match status" value="1"/>
</dbReference>
<name>A0A2P4YDV2_9STRA</name>
<dbReference type="OrthoDB" id="444540at2759"/>
<dbReference type="InterPro" id="IPR051581">
    <property type="entry name" value="Ca-bind"/>
</dbReference>
<evidence type="ECO:0000256" key="2">
    <source>
        <dbReference type="ARBA" id="ARBA00022737"/>
    </source>
</evidence>
<sequence length="877" mass="99999">MRISEFSHHLKKTSLWDDESQTEVEAELLTSDILNKATAIIRASLGKNQPENIWEALGLYLRNQLMQHKAVNITDFGAFGFDQNDKPLFVQDPVFLHMTRLRLASRKRDNRAQHSLSKSEDVVNVEFNELAAEYLQNCNVDLVKSVVSSVLAWVVAWAKDGQDMRLSFLPVGEWICNGDSVDFRFSESFCKELELNQAEEQRTMNYEDWDHNQIEEEDQGGDQSSASLFSSHTNASTKKLKSNRSKESVFLSTAKDAATRKGSLVSHSRSKLHAPTFSSIAKQLPPHSQRRYCMEDVIKGPSSNSKRKTSSTKKSFTCSSRATTPSEQQAFSQAEIEAVTNDIVASVKSGRPATASMVRVFHEMDPTCSGFVHIDEMVKHYDVSFIPQVRDGKLSRLEALTAFLQEWACINTADTNIITFDMFAEYYHNVSACVDNDDDFARLMYQAWHLSDENQEQENQPPPNESWKNAPPSTSSARAMLPCSSQTGDQSCVPDDTTEMFKEGITPSEAWSYLRTLLLFPYQYHDGAHTLPTLDNMCRRLGANRVLGDGNETMNVKAFAHELMLLDKRLSHKAAYELSRSVAAQCEKGIDDSDTIVLLALYRMLMTPQSESSTTKQEWEYNCVENYATRAIERIRARVRRPENSTNNAENDDALVDLGTLEKWLQASSSNGDSLLLKYELRSGLQKVGIDITYHDLDYLFAYFDVDRQGFINYEMLLEALRNHSSVLPKPTKRHNSVAISEKSIAVPIESSESFAEAMTPQPLRRRKQVVTREPQPNYRRRNLIHRAIYDQTTRPTTTDVIQNLSILEIERKHRYRAAQLIQTIFRGFRARHIVAQLRRKMAAKKCRFNALAQERQKWLEDRKKVYRTALPTAYGF</sequence>
<evidence type="ECO:0000256" key="4">
    <source>
        <dbReference type="SAM" id="MobiDB-lite"/>
    </source>
</evidence>
<feature type="compositionally biased region" description="Polar residues" evidence="4">
    <location>
        <begin position="471"/>
        <end position="490"/>
    </location>
</feature>
<dbReference type="EMBL" id="NCKW01003580">
    <property type="protein sequence ID" value="POM75978.1"/>
    <property type="molecule type" value="Genomic_DNA"/>
</dbReference>
<organism evidence="6 7">
    <name type="scientific">Phytophthora palmivora</name>
    <dbReference type="NCBI Taxonomy" id="4796"/>
    <lineage>
        <taxon>Eukaryota</taxon>
        <taxon>Sar</taxon>
        <taxon>Stramenopiles</taxon>
        <taxon>Oomycota</taxon>
        <taxon>Peronosporomycetes</taxon>
        <taxon>Peronosporales</taxon>
        <taxon>Peronosporaceae</taxon>
        <taxon>Phytophthora</taxon>
    </lineage>
</organism>
<gene>
    <name evidence="6" type="ORF">PHPALM_6838</name>
</gene>
<dbReference type="AlphaFoldDB" id="A0A2P4YDV2"/>
<evidence type="ECO:0000256" key="3">
    <source>
        <dbReference type="ARBA" id="ARBA00022837"/>
    </source>
</evidence>